<dbReference type="GO" id="GO:0019433">
    <property type="term" value="P:triglyceride catabolic process"/>
    <property type="evidence" value="ECO:0007669"/>
    <property type="project" value="TreeGrafter"/>
</dbReference>
<proteinExistence type="predicted"/>
<dbReference type="OrthoDB" id="5503950at2"/>
<feature type="disulfide bond" evidence="2">
    <location>
        <begin position="71"/>
        <end position="96"/>
    </location>
</feature>
<evidence type="ECO:0000313" key="5">
    <source>
        <dbReference type="Proteomes" id="UP000190637"/>
    </source>
</evidence>
<reference evidence="4 5" key="1">
    <citation type="submission" date="2017-02" db="EMBL/GenBank/DDBJ databases">
        <authorList>
            <person name="Peterson S.W."/>
        </authorList>
    </citation>
    <scope>NUCLEOTIDE SEQUENCE [LARGE SCALE GENOMIC DNA]</scope>
    <source>
        <strain evidence="4 5">DSM 45154</strain>
    </source>
</reference>
<feature type="disulfide bond" evidence="2">
    <location>
        <begin position="206"/>
        <end position="253"/>
    </location>
</feature>
<keyword evidence="4" id="KW-0378">Hydrolase</keyword>
<dbReference type="InterPro" id="IPR013830">
    <property type="entry name" value="SGNH_hydro"/>
</dbReference>
<dbReference type="STRING" id="1122192.SAMN02745673_00367"/>
<keyword evidence="2" id="KW-1015">Disulfide bond</keyword>
<dbReference type="Pfam" id="PF13472">
    <property type="entry name" value="Lipase_GDSL_2"/>
    <property type="match status" value="1"/>
</dbReference>
<feature type="active site" evidence="1">
    <location>
        <position position="274"/>
    </location>
</feature>
<dbReference type="GO" id="GO:0004806">
    <property type="term" value="F:triacylglycerol lipase activity"/>
    <property type="evidence" value="ECO:0007669"/>
    <property type="project" value="TreeGrafter"/>
</dbReference>
<accession>A0A1T4KGN4</accession>
<dbReference type="RefSeq" id="WP_078759778.1">
    <property type="nucleotide sequence ID" value="NZ_FUWS01000001.1"/>
</dbReference>
<feature type="active site" description="Nucleophile" evidence="1">
    <location>
        <position position="56"/>
    </location>
</feature>
<evidence type="ECO:0000256" key="1">
    <source>
        <dbReference type="PIRSR" id="PIRSR637460-1"/>
    </source>
</evidence>
<feature type="domain" description="SGNH hydrolase-type esterase" evidence="3">
    <location>
        <begin position="52"/>
        <end position="280"/>
    </location>
</feature>
<evidence type="ECO:0000259" key="3">
    <source>
        <dbReference type="Pfam" id="PF13472"/>
    </source>
</evidence>
<evidence type="ECO:0000313" key="4">
    <source>
        <dbReference type="EMBL" id="SJZ41517.1"/>
    </source>
</evidence>
<dbReference type="CDD" id="cd01823">
    <property type="entry name" value="SEST_like"/>
    <property type="match status" value="1"/>
</dbReference>
<name>A0A1T4KGN4_9ACTN</name>
<dbReference type="InterPro" id="IPR037460">
    <property type="entry name" value="SEST-like"/>
</dbReference>
<dbReference type="Gene3D" id="3.40.50.1110">
    <property type="entry name" value="SGNH hydrolase"/>
    <property type="match status" value="1"/>
</dbReference>
<evidence type="ECO:0000256" key="2">
    <source>
        <dbReference type="PIRSR" id="PIRSR637460-2"/>
    </source>
</evidence>
<protein>
    <submittedName>
        <fullName evidence="4">GDSL-like Lipase/Acylhydrolase family protein</fullName>
    </submittedName>
</protein>
<dbReference type="Proteomes" id="UP000190637">
    <property type="component" value="Unassembled WGS sequence"/>
</dbReference>
<dbReference type="PANTHER" id="PTHR37981:SF1">
    <property type="entry name" value="SGNH HYDROLASE-TYPE ESTERASE DOMAIN-CONTAINING PROTEIN"/>
    <property type="match status" value="1"/>
</dbReference>
<dbReference type="InterPro" id="IPR036514">
    <property type="entry name" value="SGNH_hydro_sf"/>
</dbReference>
<dbReference type="PANTHER" id="PTHR37981">
    <property type="entry name" value="LIPASE 2"/>
    <property type="match status" value="1"/>
</dbReference>
<keyword evidence="5" id="KW-1185">Reference proteome</keyword>
<sequence>MSLDATSPAASRRGPAPRLLARAVAVLGAAALTTTLLGVSPARAAQDVDYVALGDSFTSGPGIQPVADAACQRSAVNYPHLVAEDLGVASFTDMSCGGAVIDDLRTPQHSGTTAQFDALTPETDLVTVGIGGNDFGFIEVLTTCAALSLSDPRNNPCEDHYGDELHQRVEELRPRLAEVYAEIGERSPNAEVYVVGYLHLFSDWACWPAVPIAYGDTPYLSGVQTALNAMIAEEAERAGATYVDVYERGHGMCDLSRNRWVEGVFATNGVAPVHPNARGMSATADRVVAATGAVPAV</sequence>
<dbReference type="SUPFAM" id="SSF52266">
    <property type="entry name" value="SGNH hydrolase"/>
    <property type="match status" value="1"/>
</dbReference>
<feature type="disulfide bond" evidence="2">
    <location>
        <begin position="144"/>
        <end position="157"/>
    </location>
</feature>
<dbReference type="EMBL" id="FUWS01000001">
    <property type="protein sequence ID" value="SJZ41517.1"/>
    <property type="molecule type" value="Genomic_DNA"/>
</dbReference>
<dbReference type="AlphaFoldDB" id="A0A1T4KGN4"/>
<gene>
    <name evidence="4" type="ORF">SAMN02745673_00367</name>
</gene>
<organism evidence="4 5">
    <name type="scientific">Marinactinospora thermotolerans DSM 45154</name>
    <dbReference type="NCBI Taxonomy" id="1122192"/>
    <lineage>
        <taxon>Bacteria</taxon>
        <taxon>Bacillati</taxon>
        <taxon>Actinomycetota</taxon>
        <taxon>Actinomycetes</taxon>
        <taxon>Streptosporangiales</taxon>
        <taxon>Nocardiopsidaceae</taxon>
        <taxon>Marinactinospora</taxon>
    </lineage>
</organism>